<evidence type="ECO:0000313" key="1">
    <source>
        <dbReference type="EMBL" id="RIH81829.1"/>
    </source>
</evidence>
<dbReference type="Proteomes" id="UP000265800">
    <property type="component" value="Unassembled WGS sequence"/>
</dbReference>
<evidence type="ECO:0000313" key="2">
    <source>
        <dbReference type="Proteomes" id="UP000265800"/>
    </source>
</evidence>
<comment type="caution">
    <text evidence="1">The sequence shown here is derived from an EMBL/GenBank/DDBJ whole genome shotgun (WGS) entry which is preliminary data.</text>
</comment>
<gene>
    <name evidence="1" type="ORF">Mlute_02675</name>
</gene>
<proteinExistence type="predicted"/>
<name>A0A399EFA1_9DEIN</name>
<dbReference type="EMBL" id="QWKZ01000135">
    <property type="protein sequence ID" value="RIH81829.1"/>
    <property type="molecule type" value="Genomic_DNA"/>
</dbReference>
<keyword evidence="2" id="KW-1185">Reference proteome</keyword>
<accession>A0A399EFA1</accession>
<organism evidence="1 2">
    <name type="scientific">Meiothermus luteus</name>
    <dbReference type="NCBI Taxonomy" id="2026184"/>
    <lineage>
        <taxon>Bacteria</taxon>
        <taxon>Thermotogati</taxon>
        <taxon>Deinococcota</taxon>
        <taxon>Deinococci</taxon>
        <taxon>Thermales</taxon>
        <taxon>Thermaceae</taxon>
        <taxon>Meiothermus</taxon>
    </lineage>
</organism>
<sequence length="86" mass="9071">MVPPILEGDGGHLLGGEAPLGVVHREEAGLLHGILSLLDPLLELREGQVVNDGHGEGYHIKGYEKVEVSKKVQVTGFSAPIQAQVA</sequence>
<dbReference type="AlphaFoldDB" id="A0A399EFA1"/>
<reference evidence="1 2" key="1">
    <citation type="submission" date="2018-08" db="EMBL/GenBank/DDBJ databases">
        <title>Meiothermus luteus KCTC 52599 genome sequencing project.</title>
        <authorList>
            <person name="Da Costa M.S."/>
            <person name="Albuquerque L."/>
            <person name="Raposo P."/>
            <person name="Froufe H.J.C."/>
            <person name="Barroso C.S."/>
            <person name="Egas C."/>
        </authorList>
    </citation>
    <scope>NUCLEOTIDE SEQUENCE [LARGE SCALE GENOMIC DNA]</scope>
    <source>
        <strain evidence="1 2">KCTC 52599</strain>
    </source>
</reference>
<protein>
    <submittedName>
        <fullName evidence="1">Uncharacterized protein</fullName>
    </submittedName>
</protein>